<organism evidence="1">
    <name type="scientific">hydrothermal vent metagenome</name>
    <dbReference type="NCBI Taxonomy" id="652676"/>
    <lineage>
        <taxon>unclassified sequences</taxon>
        <taxon>metagenomes</taxon>
        <taxon>ecological metagenomes</taxon>
    </lineage>
</organism>
<protein>
    <submittedName>
        <fullName evidence="1">Uncharacterized protein</fullName>
    </submittedName>
</protein>
<name>A0A1W1CF24_9ZZZZ</name>
<proteinExistence type="predicted"/>
<reference evidence="1" key="1">
    <citation type="submission" date="2016-10" db="EMBL/GenBank/DDBJ databases">
        <authorList>
            <person name="de Groot N.N."/>
        </authorList>
    </citation>
    <scope>NUCLEOTIDE SEQUENCE</scope>
</reference>
<dbReference type="EMBL" id="FPHN01000168">
    <property type="protein sequence ID" value="SFV64389.1"/>
    <property type="molecule type" value="Genomic_DNA"/>
</dbReference>
<dbReference type="AlphaFoldDB" id="A0A1W1CF24"/>
<gene>
    <name evidence="1" type="ORF">MNB_SV-14-606</name>
</gene>
<sequence>MTLEFDLLFLHKIALPMSIEYIYNPDIQDKEQFRLLFGVEF</sequence>
<accession>A0A1W1CF24</accession>
<evidence type="ECO:0000313" key="1">
    <source>
        <dbReference type="EMBL" id="SFV64389.1"/>
    </source>
</evidence>